<dbReference type="PANTHER" id="PTHR43239">
    <property type="entry name" value="UPF0734 PROTEIN DDB_G0273871/DDB_G0273177"/>
    <property type="match status" value="1"/>
</dbReference>
<comment type="caution">
    <text evidence="1">The sequence shown here is derived from an EMBL/GenBank/DDBJ whole genome shotgun (WGS) entry which is preliminary data.</text>
</comment>
<dbReference type="EMBL" id="JAUOEK010000056">
    <property type="protein sequence ID" value="MDO5968926.1"/>
    <property type="molecule type" value="Genomic_DNA"/>
</dbReference>
<gene>
    <name evidence="1" type="ORF">Q4Q35_03825</name>
</gene>
<protein>
    <submittedName>
        <fullName evidence="1">L-rhamnose mutarotase</fullName>
    </submittedName>
</protein>
<dbReference type="InterPro" id="IPR052996">
    <property type="entry name" value="Carb_Metab_Mutarotase"/>
</dbReference>
<dbReference type="PANTHER" id="PTHR43239:SF1">
    <property type="entry name" value="UPF0734 PROTEIN DDB_G0273871_DDB_G0273177"/>
    <property type="match status" value="1"/>
</dbReference>
<accession>A0ABT8W752</accession>
<dbReference type="SUPFAM" id="SSF54909">
    <property type="entry name" value="Dimeric alpha+beta barrel"/>
    <property type="match status" value="1"/>
</dbReference>
<dbReference type="Gene3D" id="3.30.70.100">
    <property type="match status" value="1"/>
</dbReference>
<dbReference type="InterPro" id="IPR008000">
    <property type="entry name" value="Rham/fucose_mutarotase"/>
</dbReference>
<reference evidence="1" key="1">
    <citation type="submission" date="2023-07" db="EMBL/GenBank/DDBJ databases">
        <title>Two novel species in the genus Flavivirga.</title>
        <authorList>
            <person name="Kwon K."/>
        </authorList>
    </citation>
    <scope>NUCLEOTIDE SEQUENCE</scope>
    <source>
        <strain evidence="1">KCTC 52353</strain>
    </source>
</reference>
<dbReference type="RefSeq" id="WP_303276610.1">
    <property type="nucleotide sequence ID" value="NZ_JAUOEK010000056.1"/>
</dbReference>
<dbReference type="InterPro" id="IPR011008">
    <property type="entry name" value="Dimeric_a/b-barrel"/>
</dbReference>
<evidence type="ECO:0000313" key="1">
    <source>
        <dbReference type="EMBL" id="MDO5968926.1"/>
    </source>
</evidence>
<proteinExistence type="predicted"/>
<dbReference type="Proteomes" id="UP001176883">
    <property type="component" value="Unassembled WGS sequence"/>
</dbReference>
<sequence length="109" mass="13112">MKRYCFALDLKDDPALISEYIEYHKKVWPEILKSIKDSGIIYAEIYHVFDRLFLIIDTHESFSLENKGKMDSENPIVQKWEDLMWNYQKALPNAKPGEKWILMERIFKL</sequence>
<dbReference type="Pfam" id="PF05336">
    <property type="entry name" value="rhaM"/>
    <property type="match status" value="1"/>
</dbReference>
<keyword evidence="2" id="KW-1185">Reference proteome</keyword>
<organism evidence="1 2">
    <name type="scientific">Flavivirga aquimarina</name>
    <dbReference type="NCBI Taxonomy" id="2027862"/>
    <lineage>
        <taxon>Bacteria</taxon>
        <taxon>Pseudomonadati</taxon>
        <taxon>Bacteroidota</taxon>
        <taxon>Flavobacteriia</taxon>
        <taxon>Flavobacteriales</taxon>
        <taxon>Flavobacteriaceae</taxon>
        <taxon>Flavivirga</taxon>
    </lineage>
</organism>
<evidence type="ECO:0000313" key="2">
    <source>
        <dbReference type="Proteomes" id="UP001176883"/>
    </source>
</evidence>
<name>A0ABT8W752_9FLAO</name>